<sequence>MAAGSPLAVCMIAVISVGCLGFQLSPPKEWKHAMRQAWDAAGRYDAVEALAEALRTEKDWNVRVQVAKALGKFGNRYDAVEALAEALEKDPHEKVRIEVAQAFGNFDKNDDAIHAIMALEKALKDDIKDDIVRNHAESALVRLRQIVPLCNIM</sequence>
<dbReference type="GO" id="GO:0016491">
    <property type="term" value="F:oxidoreductase activity"/>
    <property type="evidence" value="ECO:0007669"/>
    <property type="project" value="TreeGrafter"/>
</dbReference>
<evidence type="ECO:0000256" key="1">
    <source>
        <dbReference type="SAM" id="Phobius"/>
    </source>
</evidence>
<accession>A0A7S2I6J7</accession>
<gene>
    <name evidence="2" type="ORF">BRAN1462_LOCUS6625</name>
</gene>
<reference evidence="2" key="1">
    <citation type="submission" date="2021-01" db="EMBL/GenBank/DDBJ databases">
        <authorList>
            <person name="Corre E."/>
            <person name="Pelletier E."/>
            <person name="Niang G."/>
            <person name="Scheremetjew M."/>
            <person name="Finn R."/>
            <person name="Kale V."/>
            <person name="Holt S."/>
            <person name="Cochrane G."/>
            <person name="Meng A."/>
            <person name="Brown T."/>
            <person name="Cohen L."/>
        </authorList>
    </citation>
    <scope>NUCLEOTIDE SEQUENCE</scope>
    <source>
        <strain evidence="2">RCC3387</strain>
    </source>
</reference>
<dbReference type="Gene3D" id="1.25.10.10">
    <property type="entry name" value="Leucine-rich Repeat Variant"/>
    <property type="match status" value="1"/>
</dbReference>
<evidence type="ECO:0000313" key="2">
    <source>
        <dbReference type="EMBL" id="CAD9509981.1"/>
    </source>
</evidence>
<evidence type="ECO:0008006" key="3">
    <source>
        <dbReference type="Google" id="ProtNLM"/>
    </source>
</evidence>
<keyword evidence="1" id="KW-1133">Transmembrane helix</keyword>
<dbReference type="EMBL" id="HBGW01010339">
    <property type="protein sequence ID" value="CAD9509981.1"/>
    <property type="molecule type" value="Transcribed_RNA"/>
</dbReference>
<dbReference type="AlphaFoldDB" id="A0A7S2I6J7"/>
<dbReference type="SMART" id="SM00567">
    <property type="entry name" value="EZ_HEAT"/>
    <property type="match status" value="2"/>
</dbReference>
<dbReference type="InterPro" id="IPR004155">
    <property type="entry name" value="PBS_lyase_HEAT"/>
</dbReference>
<name>A0A7S2I6J7_9DINO</name>
<protein>
    <recommendedName>
        <fullName evidence="3">HEAT repeat domain-containing protein</fullName>
    </recommendedName>
</protein>
<dbReference type="SUPFAM" id="SSF48371">
    <property type="entry name" value="ARM repeat"/>
    <property type="match status" value="1"/>
</dbReference>
<organism evidence="2">
    <name type="scientific">Zooxanthella nutricula</name>
    <dbReference type="NCBI Taxonomy" id="1333877"/>
    <lineage>
        <taxon>Eukaryota</taxon>
        <taxon>Sar</taxon>
        <taxon>Alveolata</taxon>
        <taxon>Dinophyceae</taxon>
        <taxon>Peridiniales</taxon>
        <taxon>Peridiniales incertae sedis</taxon>
        <taxon>Zooxanthella</taxon>
    </lineage>
</organism>
<dbReference type="Pfam" id="PF13646">
    <property type="entry name" value="HEAT_2"/>
    <property type="match status" value="1"/>
</dbReference>
<keyword evidence="1" id="KW-0812">Transmembrane</keyword>
<dbReference type="InterPro" id="IPR016024">
    <property type="entry name" value="ARM-type_fold"/>
</dbReference>
<proteinExistence type="predicted"/>
<dbReference type="PANTHER" id="PTHR12697">
    <property type="entry name" value="PBS LYASE HEAT-LIKE PROTEIN"/>
    <property type="match status" value="1"/>
</dbReference>
<dbReference type="InterPro" id="IPR011989">
    <property type="entry name" value="ARM-like"/>
</dbReference>
<keyword evidence="1" id="KW-0472">Membrane</keyword>
<feature type="transmembrane region" description="Helical" evidence="1">
    <location>
        <begin position="6"/>
        <end position="25"/>
    </location>
</feature>
<dbReference type="PANTHER" id="PTHR12697:SF5">
    <property type="entry name" value="DEOXYHYPUSINE HYDROXYLASE"/>
    <property type="match status" value="1"/>
</dbReference>